<dbReference type="InterPro" id="IPR005467">
    <property type="entry name" value="His_kinase_dom"/>
</dbReference>
<dbReference type="InterPro" id="IPR003661">
    <property type="entry name" value="HisK_dim/P_dom"/>
</dbReference>
<dbReference type="PROSITE" id="PS50109">
    <property type="entry name" value="HIS_KIN"/>
    <property type="match status" value="1"/>
</dbReference>
<dbReference type="Gene3D" id="1.10.287.130">
    <property type="match status" value="1"/>
</dbReference>
<dbReference type="PANTHER" id="PTHR45339:SF1">
    <property type="entry name" value="HYBRID SIGNAL TRANSDUCTION HISTIDINE KINASE J"/>
    <property type="match status" value="1"/>
</dbReference>
<dbReference type="EC" id="2.7.13.3" evidence="2"/>
<dbReference type="Proteomes" id="UP000787472">
    <property type="component" value="Unassembled WGS sequence"/>
</dbReference>
<evidence type="ECO:0000256" key="2">
    <source>
        <dbReference type="ARBA" id="ARBA00012438"/>
    </source>
</evidence>
<feature type="domain" description="Response regulatory" evidence="8">
    <location>
        <begin position="608"/>
        <end position="728"/>
    </location>
</feature>
<sequence length="732" mass="82240">MILFSATSKVQKDRAIMRETDTRMAKYSGRGLIINVFTYLLCLVIGEIHVVAPVTTVVLTCGLIIATLVRGYILVRFESLYASGPSRWRTFFFIATLLGAAWWSIILVVFTLTLGMTAETPYLWVYTIIFFATTVHVTSPFRLFSQTYLVLTLLPPTLAALYVGGVPGYMYSLMMLIFIAMLFQMVQVLSRGYWERFEANYALKQKAIALEVEKRDVNASVDLSTQFLNSLGHEFRTSLNDILGGLTLLTDSELESHQQELLKLAQKAGERQLDLVNNVVDFSRINNRQLVLDHSVFNLRSQLELWITDLAVNAHQQSVEVDYDMDPAVPLRVNGDAKRIGQIFKYLFNNAIQFSEQGSIFVDIDFKRDNDQGGMLEVIIIDCLKEERPPIETTETEPKFESSRTKGLWFTICKGLTECMDGGVDIDCSPGKETHYRLRIPLKAAEQQLVKVTSNPKLRDKRVLVIAEGLPLGAALKSEMQDWGLLVNEVSGFDSAEAELLDLEPASDPYDLIINVVWQDAEKALAFSRRVLNAHLEQPIPQIFSLSHNHSNDAGVRQFIEEQPSLNYLYRPLVPQILHDLIAHSLLGKPMTGGKGGEPESDDVGDCKILLVDDHRVNQMVAEGMLKKMGYRVHLAGNGLEALEEIKGGDIDLVLMDCQMPEMDGFEATRRIRKIEDESGNDGHIPIIAMTAHTEDGDQSQCLACGMDDYLAKPVQYETLQTHLIRWLGKSH</sequence>
<feature type="transmembrane region" description="Helical" evidence="6">
    <location>
        <begin position="57"/>
        <end position="75"/>
    </location>
</feature>
<feature type="domain" description="Histidine kinase" evidence="7">
    <location>
        <begin position="230"/>
        <end position="444"/>
    </location>
</feature>
<keyword evidence="10" id="KW-1185">Reference proteome</keyword>
<dbReference type="InterPro" id="IPR011006">
    <property type="entry name" value="CheY-like_superfamily"/>
</dbReference>
<accession>A0A9E5JU46</accession>
<dbReference type="CDD" id="cd17546">
    <property type="entry name" value="REC_hyHK_CKI1_RcsC-like"/>
    <property type="match status" value="1"/>
</dbReference>
<dbReference type="SMART" id="SM00388">
    <property type="entry name" value="HisKA"/>
    <property type="match status" value="1"/>
</dbReference>
<comment type="catalytic activity">
    <reaction evidence="1">
        <text>ATP + protein L-histidine = ADP + protein N-phospho-L-histidine.</text>
        <dbReference type="EC" id="2.7.13.3"/>
    </reaction>
</comment>
<keyword evidence="6" id="KW-0472">Membrane</keyword>
<organism evidence="9 10">
    <name type="scientific">Pseudomaricurvus hydrocarbonicus</name>
    <dbReference type="NCBI Taxonomy" id="1470433"/>
    <lineage>
        <taxon>Bacteria</taxon>
        <taxon>Pseudomonadati</taxon>
        <taxon>Pseudomonadota</taxon>
        <taxon>Gammaproteobacteria</taxon>
        <taxon>Cellvibrionales</taxon>
        <taxon>Cellvibrionaceae</taxon>
        <taxon>Pseudomaricurvus</taxon>
    </lineage>
</organism>
<name>A0A9E5JU46_9GAMM</name>
<dbReference type="Pfam" id="PF02518">
    <property type="entry name" value="HATPase_c"/>
    <property type="match status" value="1"/>
</dbReference>
<dbReference type="Pfam" id="PF00512">
    <property type="entry name" value="HisKA"/>
    <property type="match status" value="1"/>
</dbReference>
<dbReference type="SUPFAM" id="SSF55874">
    <property type="entry name" value="ATPase domain of HSP90 chaperone/DNA topoisomerase II/histidine kinase"/>
    <property type="match status" value="1"/>
</dbReference>
<dbReference type="SUPFAM" id="SSF52172">
    <property type="entry name" value="CheY-like"/>
    <property type="match status" value="1"/>
</dbReference>
<proteinExistence type="predicted"/>
<dbReference type="Pfam" id="PF00072">
    <property type="entry name" value="Response_reg"/>
    <property type="match status" value="1"/>
</dbReference>
<dbReference type="Gene3D" id="3.30.565.10">
    <property type="entry name" value="Histidine kinase-like ATPase, C-terminal domain"/>
    <property type="match status" value="1"/>
</dbReference>
<evidence type="ECO:0000256" key="1">
    <source>
        <dbReference type="ARBA" id="ARBA00000085"/>
    </source>
</evidence>
<dbReference type="PANTHER" id="PTHR45339">
    <property type="entry name" value="HYBRID SIGNAL TRANSDUCTION HISTIDINE KINASE J"/>
    <property type="match status" value="1"/>
</dbReference>
<dbReference type="GO" id="GO:0000155">
    <property type="term" value="F:phosphorelay sensor kinase activity"/>
    <property type="evidence" value="ECO:0007669"/>
    <property type="project" value="InterPro"/>
</dbReference>
<dbReference type="InterPro" id="IPR036097">
    <property type="entry name" value="HisK_dim/P_sf"/>
</dbReference>
<dbReference type="RefSeq" id="WP_167184070.1">
    <property type="nucleotide sequence ID" value="NZ_JAAONZ010000004.1"/>
</dbReference>
<keyword evidence="4" id="KW-0902">Two-component regulatory system</keyword>
<dbReference type="CDD" id="cd00082">
    <property type="entry name" value="HisKA"/>
    <property type="match status" value="1"/>
</dbReference>
<evidence type="ECO:0000256" key="6">
    <source>
        <dbReference type="SAM" id="Phobius"/>
    </source>
</evidence>
<protein>
    <recommendedName>
        <fullName evidence="2">histidine kinase</fullName>
        <ecNumber evidence="2">2.7.13.3</ecNumber>
    </recommendedName>
</protein>
<dbReference type="AlphaFoldDB" id="A0A9E5JU46"/>
<dbReference type="InterPro" id="IPR036890">
    <property type="entry name" value="HATPase_C_sf"/>
</dbReference>
<dbReference type="EMBL" id="JAAONZ010000004">
    <property type="protein sequence ID" value="NHO65344.1"/>
    <property type="molecule type" value="Genomic_DNA"/>
</dbReference>
<dbReference type="SMART" id="SM00448">
    <property type="entry name" value="REC"/>
    <property type="match status" value="1"/>
</dbReference>
<evidence type="ECO:0000313" key="10">
    <source>
        <dbReference type="Proteomes" id="UP000787472"/>
    </source>
</evidence>
<feature type="transmembrane region" description="Helical" evidence="6">
    <location>
        <begin position="32"/>
        <end position="51"/>
    </location>
</feature>
<evidence type="ECO:0000256" key="5">
    <source>
        <dbReference type="PROSITE-ProRule" id="PRU00169"/>
    </source>
</evidence>
<dbReference type="Gene3D" id="3.40.50.2300">
    <property type="match status" value="1"/>
</dbReference>
<dbReference type="PROSITE" id="PS50110">
    <property type="entry name" value="RESPONSE_REGULATORY"/>
    <property type="match status" value="1"/>
</dbReference>
<feature type="modified residue" description="4-aspartylphosphate" evidence="5">
    <location>
        <position position="657"/>
    </location>
</feature>
<comment type="caution">
    <text evidence="9">The sequence shown here is derived from an EMBL/GenBank/DDBJ whole genome shotgun (WGS) entry which is preliminary data.</text>
</comment>
<keyword evidence="3 5" id="KW-0597">Phosphoprotein</keyword>
<keyword evidence="6" id="KW-1133">Transmembrane helix</keyword>
<evidence type="ECO:0000259" key="7">
    <source>
        <dbReference type="PROSITE" id="PS50109"/>
    </source>
</evidence>
<reference evidence="9" key="1">
    <citation type="submission" date="2020-03" db="EMBL/GenBank/DDBJ databases">
        <authorList>
            <person name="Guo F."/>
        </authorList>
    </citation>
    <scope>NUCLEOTIDE SEQUENCE</scope>
    <source>
        <strain evidence="9">JCM 30134</strain>
    </source>
</reference>
<dbReference type="InterPro" id="IPR003594">
    <property type="entry name" value="HATPase_dom"/>
</dbReference>
<evidence type="ECO:0000259" key="8">
    <source>
        <dbReference type="PROSITE" id="PS50110"/>
    </source>
</evidence>
<dbReference type="SUPFAM" id="SSF47384">
    <property type="entry name" value="Homodimeric domain of signal transducing histidine kinase"/>
    <property type="match status" value="1"/>
</dbReference>
<feature type="transmembrane region" description="Helical" evidence="6">
    <location>
        <begin position="91"/>
        <end position="116"/>
    </location>
</feature>
<evidence type="ECO:0000313" key="9">
    <source>
        <dbReference type="EMBL" id="NHO65344.1"/>
    </source>
</evidence>
<feature type="transmembrane region" description="Helical" evidence="6">
    <location>
        <begin position="122"/>
        <end position="141"/>
    </location>
</feature>
<gene>
    <name evidence="9" type="ORF">G8770_07295</name>
</gene>
<dbReference type="InterPro" id="IPR001789">
    <property type="entry name" value="Sig_transdc_resp-reg_receiver"/>
</dbReference>
<evidence type="ECO:0000256" key="4">
    <source>
        <dbReference type="ARBA" id="ARBA00023012"/>
    </source>
</evidence>
<evidence type="ECO:0000256" key="3">
    <source>
        <dbReference type="ARBA" id="ARBA00022553"/>
    </source>
</evidence>
<keyword evidence="6" id="KW-0812">Transmembrane</keyword>